<accession>A0A9W4GS71</accession>
<dbReference type="AlphaFoldDB" id="A0A9W4GS71"/>
<feature type="region of interest" description="Disordered" evidence="1">
    <location>
        <begin position="59"/>
        <end position="112"/>
    </location>
</feature>
<gene>
    <name evidence="2" type="ORF">SCOCK_20343</name>
</gene>
<sequence length="182" mass="18733">MRGNLACYAAAWCGTIAVVHRGLLHTCVWALTTAAAATLSWFGVHSVLRGTAYDPPRALPVTAPTVGSPTSRPSPPAPPPTTRATSSRSARPHVPASASTSPSTSGGGDVHGYTMRGGRVVLALGPAAATLVSAVPNSGWKMQVWPEDGWLRVTFTSASGGAASTVFCTWNGHPPSVQAYEE</sequence>
<proteinExistence type="predicted"/>
<dbReference type="Proteomes" id="UP001152519">
    <property type="component" value="Unassembled WGS sequence"/>
</dbReference>
<name>A0A9W4GS71_9ACTN</name>
<protein>
    <recommendedName>
        <fullName evidence="4">Secreted protein</fullName>
    </recommendedName>
</protein>
<evidence type="ECO:0008006" key="4">
    <source>
        <dbReference type="Google" id="ProtNLM"/>
    </source>
</evidence>
<evidence type="ECO:0000313" key="3">
    <source>
        <dbReference type="Proteomes" id="UP001152519"/>
    </source>
</evidence>
<feature type="compositionally biased region" description="Pro residues" evidence="1">
    <location>
        <begin position="72"/>
        <end position="81"/>
    </location>
</feature>
<evidence type="ECO:0000313" key="2">
    <source>
        <dbReference type="EMBL" id="CAG6393312.1"/>
    </source>
</evidence>
<keyword evidence="3" id="KW-1185">Reference proteome</keyword>
<reference evidence="2" key="1">
    <citation type="submission" date="2021-05" db="EMBL/GenBank/DDBJ databases">
        <authorList>
            <person name="Arsene-Ploetze F."/>
        </authorList>
    </citation>
    <scope>NUCLEOTIDE SEQUENCE</scope>
    <source>
        <strain evidence="2">DSM 42138</strain>
    </source>
</reference>
<feature type="compositionally biased region" description="Low complexity" evidence="1">
    <location>
        <begin position="95"/>
        <end position="104"/>
    </location>
</feature>
<evidence type="ECO:0000256" key="1">
    <source>
        <dbReference type="SAM" id="MobiDB-lite"/>
    </source>
</evidence>
<organism evidence="2 3">
    <name type="scientific">Actinacidiphila cocklensis</name>
    <dbReference type="NCBI Taxonomy" id="887465"/>
    <lineage>
        <taxon>Bacteria</taxon>
        <taxon>Bacillati</taxon>
        <taxon>Actinomycetota</taxon>
        <taxon>Actinomycetes</taxon>
        <taxon>Kitasatosporales</taxon>
        <taxon>Streptomycetaceae</taxon>
        <taxon>Actinacidiphila</taxon>
    </lineage>
</organism>
<dbReference type="EMBL" id="CAJSLV010000048">
    <property type="protein sequence ID" value="CAG6393312.1"/>
    <property type="molecule type" value="Genomic_DNA"/>
</dbReference>
<comment type="caution">
    <text evidence="2">The sequence shown here is derived from an EMBL/GenBank/DDBJ whole genome shotgun (WGS) entry which is preliminary data.</text>
</comment>